<comment type="subunit">
    <text evidence="8">Component of the 7-subunit TFIIH core complex.</text>
</comment>
<dbReference type="InterPro" id="IPR035935">
    <property type="entry name" value="TFB5-like_sf"/>
</dbReference>
<evidence type="ECO:0000256" key="6">
    <source>
        <dbReference type="ARBA" id="ARBA00023204"/>
    </source>
</evidence>
<name>A0A4U5MIQ9_STECR</name>
<accession>A0A4U5MIQ9</accession>
<evidence type="ECO:0000256" key="1">
    <source>
        <dbReference type="ARBA" id="ARBA00004123"/>
    </source>
</evidence>
<keyword evidence="4 8" id="KW-0805">Transcription regulation</keyword>
<keyword evidence="3 8" id="KW-0227">DNA damage</keyword>
<comment type="similarity">
    <text evidence="2 8">Belongs to the TFB5 family.</text>
</comment>
<dbReference type="GO" id="GO:0006294">
    <property type="term" value="P:nucleotide-excision repair, preincision complex assembly"/>
    <property type="evidence" value="ECO:0007669"/>
    <property type="project" value="TreeGrafter"/>
</dbReference>
<dbReference type="AlphaFoldDB" id="A0A4U5MIQ9"/>
<evidence type="ECO:0000256" key="5">
    <source>
        <dbReference type="ARBA" id="ARBA00023163"/>
    </source>
</evidence>
<dbReference type="STRING" id="34508.A0A4U5MIQ9"/>
<dbReference type="EMBL" id="AZBU02000007">
    <property type="protein sequence ID" value="TKR69256.1"/>
    <property type="molecule type" value="Genomic_DNA"/>
</dbReference>
<comment type="subcellular location">
    <subcellularLocation>
        <location evidence="1 8">Nucleus</location>
    </subcellularLocation>
</comment>
<reference evidence="9 10" key="1">
    <citation type="journal article" date="2015" name="Genome Biol.">
        <title>Comparative genomics of Steinernema reveals deeply conserved gene regulatory networks.</title>
        <authorList>
            <person name="Dillman A.R."/>
            <person name="Macchietto M."/>
            <person name="Porter C.F."/>
            <person name="Rogers A."/>
            <person name="Williams B."/>
            <person name="Antoshechkin I."/>
            <person name="Lee M.M."/>
            <person name="Goodwin Z."/>
            <person name="Lu X."/>
            <person name="Lewis E.E."/>
            <person name="Goodrich-Blair H."/>
            <person name="Stock S.P."/>
            <person name="Adams B.J."/>
            <person name="Sternberg P.W."/>
            <person name="Mortazavi A."/>
        </authorList>
    </citation>
    <scope>NUCLEOTIDE SEQUENCE [LARGE SCALE GENOMIC DNA]</scope>
    <source>
        <strain evidence="9 10">ALL</strain>
    </source>
</reference>
<comment type="function">
    <text evidence="8">In NER, TFIIH acts by opening DNA around the lesion to allow the excision of the damaged oligonucleotide and its replacement by a new DNA fragment. In transcription, TFIIH has an essential role in transcription initiation. When the pre-initiation complex (PIC) has been established, TFIIH is required for promoter opening and promoter escape.</text>
</comment>
<dbReference type="PANTHER" id="PTHR28580:SF1">
    <property type="entry name" value="GENERAL TRANSCRIPTION FACTOR IIH SUBUNIT 5"/>
    <property type="match status" value="1"/>
</dbReference>
<gene>
    <name evidence="9" type="ORF">L596_021437</name>
</gene>
<dbReference type="GO" id="GO:0005675">
    <property type="term" value="C:transcription factor TFIIH holo complex"/>
    <property type="evidence" value="ECO:0007669"/>
    <property type="project" value="TreeGrafter"/>
</dbReference>
<dbReference type="SUPFAM" id="SSF142897">
    <property type="entry name" value="TFB5-like"/>
    <property type="match status" value="1"/>
</dbReference>
<evidence type="ECO:0000256" key="2">
    <source>
        <dbReference type="ARBA" id="ARBA00007470"/>
    </source>
</evidence>
<dbReference type="Gene3D" id="3.30.70.1220">
    <property type="entry name" value="TFB5-like"/>
    <property type="match status" value="1"/>
</dbReference>
<keyword evidence="10" id="KW-1185">Reference proteome</keyword>
<dbReference type="SMART" id="SM01395">
    <property type="entry name" value="Tbf5"/>
    <property type="match status" value="1"/>
</dbReference>
<dbReference type="PANTHER" id="PTHR28580">
    <property type="entry name" value="GENERAL TRANSCRIPTION FACTOR IIH SUBUNIT 5"/>
    <property type="match status" value="1"/>
</dbReference>
<comment type="caution">
    <text evidence="9">The sequence shown here is derived from an EMBL/GenBank/DDBJ whole genome shotgun (WGS) entry which is preliminary data.</text>
</comment>
<dbReference type="GO" id="GO:0000439">
    <property type="term" value="C:transcription factor TFIIH core complex"/>
    <property type="evidence" value="ECO:0007669"/>
    <property type="project" value="UniProtKB-UniRule"/>
</dbReference>
<keyword evidence="7 8" id="KW-0539">Nucleus</keyword>
<evidence type="ECO:0000313" key="10">
    <source>
        <dbReference type="Proteomes" id="UP000298663"/>
    </source>
</evidence>
<protein>
    <recommendedName>
        <fullName evidence="8">General transcription and DNA repair factor IIH subunit TFB5</fullName>
    </recommendedName>
</protein>
<keyword evidence="5 8" id="KW-0804">Transcription</keyword>
<evidence type="ECO:0000256" key="4">
    <source>
        <dbReference type="ARBA" id="ARBA00023015"/>
    </source>
</evidence>
<evidence type="ECO:0000256" key="8">
    <source>
        <dbReference type="RuleBase" id="RU368032"/>
    </source>
</evidence>
<sequence length="70" mass="8032">MECDPATRQRLVYLDKSRELGSKFIITDLDETHVLIEPDKVDSLVQKLESIMESLNKSCVLPCYKNYVLG</sequence>
<dbReference type="Proteomes" id="UP000298663">
    <property type="component" value="Unassembled WGS sequence"/>
</dbReference>
<dbReference type="GO" id="GO:0006367">
    <property type="term" value="P:transcription initiation at RNA polymerase II promoter"/>
    <property type="evidence" value="ECO:0007669"/>
    <property type="project" value="UniProtKB-UniRule"/>
</dbReference>
<proteinExistence type="inferred from homology"/>
<reference evidence="9 10" key="2">
    <citation type="journal article" date="2019" name="G3 (Bethesda)">
        <title>Hybrid Assembly of the Genome of the Entomopathogenic Nematode Steinernema carpocapsae Identifies the X-Chromosome.</title>
        <authorList>
            <person name="Serra L."/>
            <person name="Macchietto M."/>
            <person name="Macias-Munoz A."/>
            <person name="McGill C.J."/>
            <person name="Rodriguez I.M."/>
            <person name="Rodriguez B."/>
            <person name="Murad R."/>
            <person name="Mortazavi A."/>
        </authorList>
    </citation>
    <scope>NUCLEOTIDE SEQUENCE [LARGE SCALE GENOMIC DNA]</scope>
    <source>
        <strain evidence="9 10">ALL</strain>
    </source>
</reference>
<keyword evidence="6 8" id="KW-0234">DNA repair</keyword>
<evidence type="ECO:0000256" key="7">
    <source>
        <dbReference type="ARBA" id="ARBA00023242"/>
    </source>
</evidence>
<evidence type="ECO:0000256" key="3">
    <source>
        <dbReference type="ARBA" id="ARBA00022763"/>
    </source>
</evidence>
<organism evidence="9 10">
    <name type="scientific">Steinernema carpocapsae</name>
    <name type="common">Entomopathogenic nematode</name>
    <dbReference type="NCBI Taxonomy" id="34508"/>
    <lineage>
        <taxon>Eukaryota</taxon>
        <taxon>Metazoa</taxon>
        <taxon>Ecdysozoa</taxon>
        <taxon>Nematoda</taxon>
        <taxon>Chromadorea</taxon>
        <taxon>Rhabditida</taxon>
        <taxon>Tylenchina</taxon>
        <taxon>Panagrolaimomorpha</taxon>
        <taxon>Strongyloidoidea</taxon>
        <taxon>Steinernematidae</taxon>
        <taxon>Steinernema</taxon>
    </lineage>
</organism>
<evidence type="ECO:0000313" key="9">
    <source>
        <dbReference type="EMBL" id="TKR69256.1"/>
    </source>
</evidence>
<dbReference type="Pfam" id="PF06331">
    <property type="entry name" value="Tfb5"/>
    <property type="match status" value="1"/>
</dbReference>
<dbReference type="OrthoDB" id="354at2759"/>
<dbReference type="InterPro" id="IPR009400">
    <property type="entry name" value="TFIIH_TTDA/Tfb5"/>
</dbReference>